<evidence type="ECO:0000256" key="3">
    <source>
        <dbReference type="ARBA" id="ARBA00022552"/>
    </source>
</evidence>
<feature type="binding site" evidence="9">
    <location>
        <position position="135"/>
    </location>
    <ligand>
        <name>Zn(2+)</name>
        <dbReference type="ChEBI" id="CHEBI:29105"/>
        <note>catalytic</note>
    </ligand>
</feature>
<dbReference type="Gene3D" id="3.40.390.30">
    <property type="entry name" value="Metalloproteases ('zincins'), catalytic domain"/>
    <property type="match status" value="1"/>
</dbReference>
<reference evidence="10" key="1">
    <citation type="submission" date="2019-10" db="EMBL/GenBank/DDBJ databases">
        <authorList>
            <person name="Ross D.E."/>
            <person name="Gulliver D."/>
        </authorList>
    </citation>
    <scope>NUCLEOTIDE SEQUENCE</scope>
    <source>
        <strain evidence="10">DER-2019</strain>
    </source>
</reference>
<keyword evidence="9" id="KW-0963">Cytoplasm</keyword>
<dbReference type="OrthoDB" id="9807740at2"/>
<accession>A0A923KXN8</accession>
<keyword evidence="4 9" id="KW-0540">Nuclease</keyword>
<keyword evidence="3 9" id="KW-0698">rRNA processing</keyword>
<comment type="subcellular location">
    <subcellularLocation>
        <location evidence="9">Cytoplasm</location>
    </subcellularLocation>
</comment>
<dbReference type="Pfam" id="PF02130">
    <property type="entry name" value="YbeY"/>
    <property type="match status" value="1"/>
</dbReference>
<name>A0A923KXN8_9FIRM</name>
<comment type="caution">
    <text evidence="10">The sequence shown here is derived from an EMBL/GenBank/DDBJ whole genome shotgun (WGS) entry which is preliminary data.</text>
</comment>
<organism evidence="10 11">
    <name type="scientific">Acetobacterium paludosum</name>
    <dbReference type="NCBI Taxonomy" id="52693"/>
    <lineage>
        <taxon>Bacteria</taxon>
        <taxon>Bacillati</taxon>
        <taxon>Bacillota</taxon>
        <taxon>Clostridia</taxon>
        <taxon>Eubacteriales</taxon>
        <taxon>Eubacteriaceae</taxon>
        <taxon>Acetobacterium</taxon>
    </lineage>
</organism>
<evidence type="ECO:0000256" key="4">
    <source>
        <dbReference type="ARBA" id="ARBA00022722"/>
    </source>
</evidence>
<dbReference type="EMBL" id="WJBD01000026">
    <property type="protein sequence ID" value="MBC3889820.1"/>
    <property type="molecule type" value="Genomic_DNA"/>
</dbReference>
<dbReference type="InterPro" id="IPR002036">
    <property type="entry name" value="YbeY"/>
</dbReference>
<dbReference type="GO" id="GO:0004521">
    <property type="term" value="F:RNA endonuclease activity"/>
    <property type="evidence" value="ECO:0007669"/>
    <property type="project" value="UniProtKB-UniRule"/>
</dbReference>
<dbReference type="AlphaFoldDB" id="A0A923KXN8"/>
<evidence type="ECO:0000256" key="6">
    <source>
        <dbReference type="ARBA" id="ARBA00022759"/>
    </source>
</evidence>
<dbReference type="PANTHER" id="PTHR46986">
    <property type="entry name" value="ENDORIBONUCLEASE YBEY, CHLOROPLASTIC"/>
    <property type="match status" value="1"/>
</dbReference>
<evidence type="ECO:0000256" key="2">
    <source>
        <dbReference type="ARBA" id="ARBA00022517"/>
    </source>
</evidence>
<dbReference type="PANTHER" id="PTHR46986:SF1">
    <property type="entry name" value="ENDORIBONUCLEASE YBEY, CHLOROPLASTIC"/>
    <property type="match status" value="1"/>
</dbReference>
<keyword evidence="8 9" id="KW-0862">Zinc</keyword>
<keyword evidence="6 9" id="KW-0255">Endonuclease</keyword>
<evidence type="ECO:0000313" key="11">
    <source>
        <dbReference type="Proteomes" id="UP000616595"/>
    </source>
</evidence>
<feature type="binding site" evidence="9">
    <location>
        <position position="129"/>
    </location>
    <ligand>
        <name>Zn(2+)</name>
        <dbReference type="ChEBI" id="CHEBI:29105"/>
        <note>catalytic</note>
    </ligand>
</feature>
<evidence type="ECO:0000256" key="5">
    <source>
        <dbReference type="ARBA" id="ARBA00022723"/>
    </source>
</evidence>
<dbReference type="GO" id="GO:0006364">
    <property type="term" value="P:rRNA processing"/>
    <property type="evidence" value="ECO:0007669"/>
    <property type="project" value="UniProtKB-UniRule"/>
</dbReference>
<dbReference type="GO" id="GO:0004222">
    <property type="term" value="F:metalloendopeptidase activity"/>
    <property type="evidence" value="ECO:0007669"/>
    <property type="project" value="InterPro"/>
</dbReference>
<sequence>MLVVAYDNRSDVEIDESILEEIEDAMKRTLLHQEIGVECEISFSFVNAEEIKELNANYRGKNVVTDVLSFPMHEDFLYDRMMILKDNPHLPLLLGDVVICIQQAMTQAEEYENTLTRELCYLSVHSVLHLLGYDHMEENEKSAMRSIEKEIMGDD</sequence>
<feature type="binding site" evidence="9">
    <location>
        <position position="125"/>
    </location>
    <ligand>
        <name>Zn(2+)</name>
        <dbReference type="ChEBI" id="CHEBI:29105"/>
        <note>catalytic</note>
    </ligand>
</feature>
<keyword evidence="2 9" id="KW-0690">Ribosome biogenesis</keyword>
<gene>
    <name evidence="9 10" type="primary">ybeY</name>
    <name evidence="10" type="ORF">GH810_16065</name>
</gene>
<dbReference type="InterPro" id="IPR020549">
    <property type="entry name" value="YbeY_CS"/>
</dbReference>
<comment type="cofactor">
    <cofactor evidence="9">
        <name>Zn(2+)</name>
        <dbReference type="ChEBI" id="CHEBI:29105"/>
    </cofactor>
    <text evidence="9">Binds 1 zinc ion.</text>
</comment>
<dbReference type="SUPFAM" id="SSF55486">
    <property type="entry name" value="Metalloproteases ('zincins'), catalytic domain"/>
    <property type="match status" value="1"/>
</dbReference>
<dbReference type="InterPro" id="IPR023091">
    <property type="entry name" value="MetalPrtase_cat_dom_sf_prd"/>
</dbReference>
<dbReference type="EC" id="3.1.-.-" evidence="9"/>
<protein>
    <recommendedName>
        <fullName evidence="9">Endoribonuclease YbeY</fullName>
        <ecNumber evidence="9">3.1.-.-</ecNumber>
    </recommendedName>
</protein>
<dbReference type="RefSeq" id="WP_148565995.1">
    <property type="nucleotide sequence ID" value="NZ_RXYA01000002.1"/>
</dbReference>
<reference evidence="10" key="2">
    <citation type="submission" date="2020-10" db="EMBL/GenBank/DDBJ databases">
        <title>Comparative genomics of the Acetobacterium genus.</title>
        <authorList>
            <person name="Marshall C."/>
            <person name="May H."/>
            <person name="Norman S."/>
        </authorList>
    </citation>
    <scope>NUCLEOTIDE SEQUENCE</scope>
    <source>
        <strain evidence="10">DER-2019</strain>
    </source>
</reference>
<evidence type="ECO:0000256" key="7">
    <source>
        <dbReference type="ARBA" id="ARBA00022801"/>
    </source>
</evidence>
<evidence type="ECO:0000313" key="10">
    <source>
        <dbReference type="EMBL" id="MBC3889820.1"/>
    </source>
</evidence>
<keyword evidence="11" id="KW-1185">Reference proteome</keyword>
<evidence type="ECO:0000256" key="1">
    <source>
        <dbReference type="ARBA" id="ARBA00010875"/>
    </source>
</evidence>
<comment type="similarity">
    <text evidence="1 9">Belongs to the endoribonuclease YbeY family.</text>
</comment>
<dbReference type="HAMAP" id="MF_00009">
    <property type="entry name" value="Endoribonucl_YbeY"/>
    <property type="match status" value="1"/>
</dbReference>
<proteinExistence type="inferred from homology"/>
<dbReference type="Proteomes" id="UP000616595">
    <property type="component" value="Unassembled WGS sequence"/>
</dbReference>
<dbReference type="GO" id="GO:0005737">
    <property type="term" value="C:cytoplasm"/>
    <property type="evidence" value="ECO:0007669"/>
    <property type="project" value="UniProtKB-SubCell"/>
</dbReference>
<evidence type="ECO:0000256" key="8">
    <source>
        <dbReference type="ARBA" id="ARBA00022833"/>
    </source>
</evidence>
<dbReference type="NCBIfam" id="TIGR00043">
    <property type="entry name" value="rRNA maturation RNase YbeY"/>
    <property type="match status" value="1"/>
</dbReference>
<dbReference type="GO" id="GO:0008270">
    <property type="term" value="F:zinc ion binding"/>
    <property type="evidence" value="ECO:0007669"/>
    <property type="project" value="UniProtKB-UniRule"/>
</dbReference>
<comment type="function">
    <text evidence="9">Single strand-specific metallo-endoribonuclease involved in late-stage 70S ribosome quality control and in maturation of the 3' terminus of the 16S rRNA.</text>
</comment>
<evidence type="ECO:0000256" key="9">
    <source>
        <dbReference type="HAMAP-Rule" id="MF_00009"/>
    </source>
</evidence>
<keyword evidence="7 9" id="KW-0378">Hydrolase</keyword>
<dbReference type="PROSITE" id="PS01306">
    <property type="entry name" value="UPF0054"/>
    <property type="match status" value="1"/>
</dbReference>
<keyword evidence="5 9" id="KW-0479">Metal-binding</keyword>